<protein>
    <recommendedName>
        <fullName evidence="3">C2 domain-containing protein</fullName>
    </recommendedName>
</protein>
<dbReference type="GeneID" id="7199113"/>
<proteinExistence type="predicted"/>
<name>B7GDI6_PHATC</name>
<reference evidence="5" key="2">
    <citation type="submission" date="2008-08" db="EMBL/GenBank/DDBJ databases">
        <authorList>
            <consortium name="Diatom Consortium"/>
            <person name="Grigoriev I."/>
            <person name="Grimwood J."/>
            <person name="Kuo A."/>
            <person name="Otillar R.P."/>
            <person name="Salamov A."/>
            <person name="Detter J.C."/>
            <person name="Lindquist E."/>
            <person name="Shapiro H."/>
            <person name="Lucas S."/>
            <person name="Glavina del Rio T."/>
            <person name="Pitluck S."/>
            <person name="Rokhsar D."/>
            <person name="Bowler C."/>
        </authorList>
    </citation>
    <scope>GENOME REANNOTATION</scope>
    <source>
        <strain evidence="5">CCAP 1055/1</strain>
    </source>
</reference>
<feature type="compositionally biased region" description="Basic and acidic residues" evidence="1">
    <location>
        <begin position="933"/>
        <end position="948"/>
    </location>
</feature>
<feature type="compositionally biased region" description="Polar residues" evidence="1">
    <location>
        <begin position="978"/>
        <end position="997"/>
    </location>
</feature>
<dbReference type="PROSITE" id="PS50004">
    <property type="entry name" value="C2"/>
    <property type="match status" value="1"/>
</dbReference>
<accession>B7GDI6</accession>
<dbReference type="Pfam" id="PF00168">
    <property type="entry name" value="C2"/>
    <property type="match status" value="1"/>
</dbReference>
<dbReference type="SUPFAM" id="SSF49562">
    <property type="entry name" value="C2 domain (Calcium/lipid-binding domain, CaLB)"/>
    <property type="match status" value="1"/>
</dbReference>
<feature type="region of interest" description="Disordered" evidence="1">
    <location>
        <begin position="978"/>
        <end position="1014"/>
    </location>
</feature>
<feature type="region of interest" description="Disordered" evidence="1">
    <location>
        <begin position="98"/>
        <end position="123"/>
    </location>
</feature>
<feature type="region of interest" description="Disordered" evidence="1">
    <location>
        <begin position="907"/>
        <end position="948"/>
    </location>
</feature>
<dbReference type="CDD" id="cd00030">
    <property type="entry name" value="C2"/>
    <property type="match status" value="1"/>
</dbReference>
<feature type="transmembrane region" description="Helical" evidence="2">
    <location>
        <begin position="1086"/>
        <end position="1108"/>
    </location>
</feature>
<dbReference type="Proteomes" id="UP000000759">
    <property type="component" value="Chromosome 28"/>
</dbReference>
<keyword evidence="2" id="KW-0812">Transmembrane</keyword>
<evidence type="ECO:0000256" key="2">
    <source>
        <dbReference type="SAM" id="Phobius"/>
    </source>
</evidence>
<dbReference type="Gene3D" id="2.60.40.150">
    <property type="entry name" value="C2 domain"/>
    <property type="match status" value="1"/>
</dbReference>
<dbReference type="InParanoid" id="B7GDI6"/>
<keyword evidence="2" id="KW-1133">Transmembrane helix</keyword>
<evidence type="ECO:0000259" key="3">
    <source>
        <dbReference type="PROSITE" id="PS50004"/>
    </source>
</evidence>
<dbReference type="InterPro" id="IPR035892">
    <property type="entry name" value="C2_domain_sf"/>
</dbReference>
<evidence type="ECO:0000313" key="5">
    <source>
        <dbReference type="Proteomes" id="UP000000759"/>
    </source>
</evidence>
<dbReference type="eggNOG" id="ENOG502TKPY">
    <property type="taxonomic scope" value="Eukaryota"/>
</dbReference>
<feature type="region of interest" description="Disordered" evidence="1">
    <location>
        <begin position="1171"/>
        <end position="1195"/>
    </location>
</feature>
<sequence>MSTVNGLVRENTSRENIRNRAALALITDDEMTTAASTDMQASIGSVEPVCLEGTLHCRKGRNSAFSPAFWKRRFCYLDLTDGGSITIYKEPPEYAIHRQAQEHHQHHQSHSDTDTNESSSKPSATVLRTVYSRLQRSLSVPSLKSLADVGKVDIHIPAQMPWKVKDVENDSSCFVLEIPTNGEEGFPFADHSDAASCSLDQPHNSFADDGLHSIEEDEEEDVDEGWGHLSSIQEGSVVAESELHDDIVRARNHGRPMRLYFRCNKGYSNEKALWLRAFSRLGRLSDDVRRKKSLLTSLRTPLHLMGHNRMRIRSQRDATFASDTRQLDLDETDTESVDFHIANDVEHQVRGYAGRASRDKEFRVLPTYAYPHRWMTHREMRDDMVLPAGQFHDLRTPDCKEKEIGSLRVEVLQCIGLPKLDRMAETDAVVYLVCGSYAFATDIIPNRANPMWLRMARRACIFPLFHAYARLYVGVFDDDGKGVKDDFAGRVVVDLARLRPGTSYDVTLPLRLSTHVYSRRRRGAVRLRFTLNWNTEKDALLSYLPKSLKIPLPQNSKPRTGITVACADEKAFRNVAITIHGAHIPGRFTFQQMKAAIREINFTRKYIFTFIRIELRDTRTWQYPGVSAYVFLTWMHSIYSNAFSLVPAYFVLYLLLQLMRTYVKYGIDGPGQRGFVPPSWEEMFTSLFRKRDKNYRPIEPLELGLRPLPLRRRRTPESMLSTSPSVFEQFNYKVSTHIPKGKWLFRLLGFLPDRDDAQLSMEDDHLEFPFASGKIYPKLSVKEALALRKGETEKVTPEIPNASFQISTTKHGEVHSMMPRFDMEFDLLRKNSSGFKDYDFEEDYFAPRKAVAYTGKKAGKKAASTLTYAASEITERTGLHNVVYPIRDGIGMGLNQVRDGVSSGVDMLNPRHHRRSSSCEPEILTSSFKSHQRSSDEDPNELHTGENRWLRSRNSTALSWSFDLEKTNDIAVTNVTSVHSAPPSENTSEPSSQNTNAVVPEQNIDVEGPSSGKKLTDDLDEIKDKMHELTWHRFDDKAYVLNKTGSLYFGDSKKPEKRRKTDVPRRLDKLLHLGQYSHSNPFVARVGLYVEPIIGSSYSFLCLFRAGFNVVTWRDPMLTFWLSLICGVLGLVLFIFPWRLFLFILGVLLVGPQNWAIRVLRERGHLPPAKLSRSAKHRLNPEDPQSSQKDEENHNSWKDQPVFACHHRPNRSGPVGPPNVDPREVHRVVVPYSPLIYQRFYDWPPEPQYAQVKCDQTEDARRRSTSNSPSSRGRGINRFRRRHRRRGVSLDRSVSSSPSPRKGTSSNETLWSSVGKKDT</sequence>
<dbReference type="EMBL" id="CM000630">
    <property type="protein sequence ID" value="EEC43350.1"/>
    <property type="molecule type" value="Genomic_DNA"/>
</dbReference>
<feature type="compositionally biased region" description="Basic and acidic residues" evidence="1">
    <location>
        <begin position="98"/>
        <end position="113"/>
    </location>
</feature>
<dbReference type="SMART" id="SM00239">
    <property type="entry name" value="C2"/>
    <property type="match status" value="1"/>
</dbReference>
<feature type="compositionally biased region" description="Low complexity" evidence="1">
    <location>
        <begin position="1290"/>
        <end position="1306"/>
    </location>
</feature>
<keyword evidence="5" id="KW-1185">Reference proteome</keyword>
<dbReference type="PaxDb" id="2850-Phatr50270"/>
<keyword evidence="2" id="KW-0472">Membrane</keyword>
<evidence type="ECO:0000313" key="4">
    <source>
        <dbReference type="EMBL" id="EEC43350.1"/>
    </source>
</evidence>
<dbReference type="RefSeq" id="XP_002185218.1">
    <property type="nucleotide sequence ID" value="XM_002185182.1"/>
</dbReference>
<dbReference type="OrthoDB" id="1029639at2759"/>
<evidence type="ECO:0000256" key="1">
    <source>
        <dbReference type="SAM" id="MobiDB-lite"/>
    </source>
</evidence>
<feature type="region of interest" description="Disordered" evidence="1">
    <location>
        <begin position="1252"/>
        <end position="1319"/>
    </location>
</feature>
<gene>
    <name evidence="4" type="ORF">PHATRDRAFT_50270</name>
</gene>
<organism evidence="4 5">
    <name type="scientific">Phaeodactylum tricornutum (strain CCAP 1055/1)</name>
    <dbReference type="NCBI Taxonomy" id="556484"/>
    <lineage>
        <taxon>Eukaryota</taxon>
        <taxon>Sar</taxon>
        <taxon>Stramenopiles</taxon>
        <taxon>Ochrophyta</taxon>
        <taxon>Bacillariophyta</taxon>
        <taxon>Bacillariophyceae</taxon>
        <taxon>Bacillariophycidae</taxon>
        <taxon>Naviculales</taxon>
        <taxon>Phaeodactylaceae</taxon>
        <taxon>Phaeodactylum</taxon>
    </lineage>
</organism>
<feature type="compositionally biased region" description="Low complexity" evidence="1">
    <location>
        <begin position="1265"/>
        <end position="1274"/>
    </location>
</feature>
<feature type="transmembrane region" description="Helical" evidence="2">
    <location>
        <begin position="1120"/>
        <end position="1151"/>
    </location>
</feature>
<dbReference type="InterPro" id="IPR000008">
    <property type="entry name" value="C2_dom"/>
</dbReference>
<reference evidence="4 5" key="1">
    <citation type="journal article" date="2008" name="Nature">
        <title>The Phaeodactylum genome reveals the evolutionary history of diatom genomes.</title>
        <authorList>
            <person name="Bowler C."/>
            <person name="Allen A.E."/>
            <person name="Badger J.H."/>
            <person name="Grimwood J."/>
            <person name="Jabbari K."/>
            <person name="Kuo A."/>
            <person name="Maheswari U."/>
            <person name="Martens C."/>
            <person name="Maumus F."/>
            <person name="Otillar R.P."/>
            <person name="Rayko E."/>
            <person name="Salamov A."/>
            <person name="Vandepoele K."/>
            <person name="Beszteri B."/>
            <person name="Gruber A."/>
            <person name="Heijde M."/>
            <person name="Katinka M."/>
            <person name="Mock T."/>
            <person name="Valentin K."/>
            <person name="Verret F."/>
            <person name="Berges J.A."/>
            <person name="Brownlee C."/>
            <person name="Cadoret J.P."/>
            <person name="Chiovitti A."/>
            <person name="Choi C.J."/>
            <person name="Coesel S."/>
            <person name="De Martino A."/>
            <person name="Detter J.C."/>
            <person name="Durkin C."/>
            <person name="Falciatore A."/>
            <person name="Fournet J."/>
            <person name="Haruta M."/>
            <person name="Huysman M.J."/>
            <person name="Jenkins B.D."/>
            <person name="Jiroutova K."/>
            <person name="Jorgensen R.E."/>
            <person name="Joubert Y."/>
            <person name="Kaplan A."/>
            <person name="Kroger N."/>
            <person name="Kroth P.G."/>
            <person name="La Roche J."/>
            <person name="Lindquist E."/>
            <person name="Lommer M."/>
            <person name="Martin-Jezequel V."/>
            <person name="Lopez P.J."/>
            <person name="Lucas S."/>
            <person name="Mangogna M."/>
            <person name="McGinnis K."/>
            <person name="Medlin L.K."/>
            <person name="Montsant A."/>
            <person name="Oudot-Le Secq M.P."/>
            <person name="Napoli C."/>
            <person name="Obornik M."/>
            <person name="Parker M.S."/>
            <person name="Petit J.L."/>
            <person name="Porcel B.M."/>
            <person name="Poulsen N."/>
            <person name="Robison M."/>
            <person name="Rychlewski L."/>
            <person name="Rynearson T.A."/>
            <person name="Schmutz J."/>
            <person name="Shapiro H."/>
            <person name="Siaut M."/>
            <person name="Stanley M."/>
            <person name="Sussman M.R."/>
            <person name="Taylor A.R."/>
            <person name="Vardi A."/>
            <person name="von Dassow P."/>
            <person name="Vyverman W."/>
            <person name="Willis A."/>
            <person name="Wyrwicz L.S."/>
            <person name="Rokhsar D.S."/>
            <person name="Weissenbach J."/>
            <person name="Armbrust E.V."/>
            <person name="Green B.R."/>
            <person name="Van de Peer Y."/>
            <person name="Grigoriev I.V."/>
        </authorList>
    </citation>
    <scope>NUCLEOTIDE SEQUENCE [LARGE SCALE GENOMIC DNA]</scope>
    <source>
        <strain evidence="4 5">CCAP 1055/1</strain>
    </source>
</reference>
<feature type="domain" description="C2" evidence="3">
    <location>
        <begin position="387"/>
        <end position="508"/>
    </location>
</feature>
<dbReference type="KEGG" id="pti:PHATRDRAFT_50270"/>
<feature type="compositionally biased region" description="Basic residues" evidence="1">
    <location>
        <begin position="1275"/>
        <end position="1287"/>
    </location>
</feature>